<dbReference type="RefSeq" id="WP_003387772.1">
    <property type="nucleotide sequence ID" value="NZ_APBN01000003.1"/>
</dbReference>
<evidence type="ECO:0000313" key="3">
    <source>
        <dbReference type="Proteomes" id="UP000012081"/>
    </source>
</evidence>
<dbReference type="STRING" id="1300222.I532_09127"/>
<keyword evidence="1" id="KW-0472">Membrane</keyword>
<organism evidence="2 3">
    <name type="scientific">Brevibacillus borstelensis AK1</name>
    <dbReference type="NCBI Taxonomy" id="1300222"/>
    <lineage>
        <taxon>Bacteria</taxon>
        <taxon>Bacillati</taxon>
        <taxon>Bacillota</taxon>
        <taxon>Bacilli</taxon>
        <taxon>Bacillales</taxon>
        <taxon>Paenibacillaceae</taxon>
        <taxon>Brevibacillus</taxon>
    </lineage>
</organism>
<gene>
    <name evidence="2" type="ORF">I532_09127</name>
</gene>
<name>M8D9I0_9BACL</name>
<dbReference type="EMBL" id="APBN01000003">
    <property type="protein sequence ID" value="EMT52929.1"/>
    <property type="molecule type" value="Genomic_DNA"/>
</dbReference>
<dbReference type="SUPFAM" id="SSF69318">
    <property type="entry name" value="Integrin alpha N-terminal domain"/>
    <property type="match status" value="1"/>
</dbReference>
<evidence type="ECO:0000313" key="2">
    <source>
        <dbReference type="EMBL" id="EMT52929.1"/>
    </source>
</evidence>
<feature type="transmembrane region" description="Helical" evidence="1">
    <location>
        <begin position="34"/>
        <end position="53"/>
    </location>
</feature>
<sequence length="543" mass="60716">MKRNGALSAVNWALYAIALFLIYHILVKPAFLDLSWIALVILLPLLALCYYLPHPDERRQIVVFSLGFLLLDRSLTQLDVKSMVAVIVGGAVAIIVVAALAKWYGRLSWKAVGALVLIAVIANTTFYRDNLYALSHFTVKYESDRLYNGSWVDYFPIALHDVDGDGKQEIITYGNADELPLPDEEAPKPETEEEKKALADKLLHLQAEPLSLYVMKWQDGKLVRMPNDQIPAETLTAVKEKLPSDFPGFPYYTMKDDQLVPNVQRQSFAEGMLQIGTAPYRALLLDLQNIGDKLAENNGNMDGRLSLGTKFKDLSIREGLLSGTYEGKPFAATTKATRILDTMKLPDGREGLMIMGEHMSVLAVEPDGTTVEAYTLTRKETALATARFIPADVDNDGADELLIGNKPSYILKAMPDGKWDVLWSSQEGDESFSFTNYAKVGNEDQPELIAQAKSWVSMNKTRYLSGYTYTPEGLEHNWRIYMPLLNIQIGDIDGDQSNEIVASIYDQHRILVFKRHNVPVVPLVSLLFIGLIGYGIVRRVRHA</sequence>
<comment type="caution">
    <text evidence="2">The sequence shown here is derived from an EMBL/GenBank/DDBJ whole genome shotgun (WGS) entry which is preliminary data.</text>
</comment>
<dbReference type="InterPro" id="IPR028994">
    <property type="entry name" value="Integrin_alpha_N"/>
</dbReference>
<reference evidence="2 3" key="1">
    <citation type="submission" date="2013-03" db="EMBL/GenBank/DDBJ databases">
        <title>Assembly of a new bacterial strain Brevibacillus borstelensis AK1.</title>
        <authorList>
            <person name="Rajan I."/>
            <person name="PoliReddy D."/>
            <person name="Sugumar T."/>
            <person name="Rathinam K."/>
            <person name="Alqarawi S."/>
            <person name="Khalil A.B."/>
            <person name="Sivakumar N."/>
        </authorList>
    </citation>
    <scope>NUCLEOTIDE SEQUENCE [LARGE SCALE GENOMIC DNA]</scope>
    <source>
        <strain evidence="2 3">AK1</strain>
    </source>
</reference>
<keyword evidence="1" id="KW-0812">Transmembrane</keyword>
<accession>M8D9I0</accession>
<proteinExistence type="predicted"/>
<feature type="transmembrane region" description="Helical" evidence="1">
    <location>
        <begin position="518"/>
        <end position="537"/>
    </location>
</feature>
<protein>
    <submittedName>
        <fullName evidence="2">Uncharacterized protein</fullName>
    </submittedName>
</protein>
<feature type="transmembrane region" description="Helical" evidence="1">
    <location>
        <begin position="6"/>
        <end position="27"/>
    </location>
</feature>
<keyword evidence="3" id="KW-1185">Reference proteome</keyword>
<dbReference type="OrthoDB" id="2462953at2"/>
<feature type="transmembrane region" description="Helical" evidence="1">
    <location>
        <begin position="83"/>
        <end position="101"/>
    </location>
</feature>
<dbReference type="Proteomes" id="UP000012081">
    <property type="component" value="Unassembled WGS sequence"/>
</dbReference>
<dbReference type="PATRIC" id="fig|1300222.3.peg.1881"/>
<keyword evidence="1" id="KW-1133">Transmembrane helix</keyword>
<dbReference type="GeneID" id="89500939"/>
<dbReference type="AlphaFoldDB" id="M8D9I0"/>
<evidence type="ECO:0000256" key="1">
    <source>
        <dbReference type="SAM" id="Phobius"/>
    </source>
</evidence>